<protein>
    <submittedName>
        <fullName evidence="4">Glycoside hydrolase</fullName>
    </submittedName>
</protein>
<dbReference type="SUPFAM" id="SSF75005">
    <property type="entry name" value="Arabinanase/levansucrase/invertase"/>
    <property type="match status" value="1"/>
</dbReference>
<keyword evidence="2" id="KW-0808">Transferase</keyword>
<dbReference type="KEGG" id="salq:SYNTR_1134"/>
<keyword evidence="4" id="KW-0378">Hydrolase</keyword>
<keyword evidence="1" id="KW-0328">Glycosyltransferase</keyword>
<dbReference type="Gene3D" id="2.115.10.20">
    <property type="entry name" value="Glycosyl hydrolase domain, family 43"/>
    <property type="match status" value="1"/>
</dbReference>
<reference evidence="5" key="1">
    <citation type="journal article" date="2019" name="Microbiology">
        <title>Complete Genome Sequence of an Uncultured Bacterium of the Candidate Phylum Bipolaricaulota.</title>
        <authorList>
            <person name="Kadnikov V.V."/>
            <person name="Mardanov A.V."/>
            <person name="Beletsky A.V."/>
            <person name="Frank Y.A."/>
            <person name="Karnachuk O.V."/>
            <person name="Ravin N.V."/>
        </authorList>
    </citation>
    <scope>NUCLEOTIDE SEQUENCE [LARGE SCALE GENOMIC DNA]</scope>
</reference>
<dbReference type="EMBL" id="CP046457">
    <property type="protein sequence ID" value="QGT99727.1"/>
    <property type="molecule type" value="Genomic_DNA"/>
</dbReference>
<dbReference type="InterPro" id="IPR023296">
    <property type="entry name" value="Glyco_hydro_beta-prop_sf"/>
</dbReference>
<evidence type="ECO:0000313" key="4">
    <source>
        <dbReference type="EMBL" id="QGT99727.1"/>
    </source>
</evidence>
<dbReference type="OrthoDB" id="9759709at2"/>
<accession>A0A6I6DF38</accession>
<proteinExistence type="inferred from homology"/>
<dbReference type="GO" id="GO:0016757">
    <property type="term" value="F:glycosyltransferase activity"/>
    <property type="evidence" value="ECO:0007669"/>
    <property type="project" value="UniProtKB-KW"/>
</dbReference>
<name>A0A6I6DF38_9FIRM</name>
<dbReference type="Pfam" id="PF04041">
    <property type="entry name" value="Glyco_hydro_130"/>
    <property type="match status" value="1"/>
</dbReference>
<dbReference type="PANTHER" id="PTHR34106">
    <property type="entry name" value="GLYCOSIDASE"/>
    <property type="match status" value="1"/>
</dbReference>
<keyword evidence="5" id="KW-1185">Reference proteome</keyword>
<sequence length="385" mass="41904">MGCVGAHVELNGFEGTVTINEPVLRYSGNPILTCHDVNKVWGNDCRLYTYTVHNAGVAKVTGANGNNQTIMLFRSHIADGRSVIGKALSDNGVNGWIVDPKPFLLPAIENDIYAEGVNIKSVIESEAGGVEDIRVNPIGSELYVLTYSAYHEKIPDRVKVMMAITKDFKTVIRYGPISEQDMRNVVIFPEPDKNETWRALLRPNDKDREVKGSGHIGGSFGEICVGFAPSPTGPWEIGSVIMRSGHGPSAYQAKIGPGSPPIKTPYGWLNIFHGVRSTMAGNPYTLGVAFHDLEEPTNPSKLRVSAKPLLMPSVSDCLVRETDYVHVPNVVFSCGALTGKDGTVAIYYGGNDTVMNVGLTNIQILNEMCNIFRLNPLTGEHLYSL</sequence>
<dbReference type="PANTHER" id="PTHR34106:SF5">
    <property type="entry name" value="GLYCOSIDASE"/>
    <property type="match status" value="1"/>
</dbReference>
<evidence type="ECO:0000256" key="3">
    <source>
        <dbReference type="ARBA" id="ARBA00024356"/>
    </source>
</evidence>
<organism evidence="4 5">
    <name type="scientific">Candidatus Syntrophocurvum alkaliphilum</name>
    <dbReference type="NCBI Taxonomy" id="2293317"/>
    <lineage>
        <taxon>Bacteria</taxon>
        <taxon>Bacillati</taxon>
        <taxon>Bacillota</taxon>
        <taxon>Clostridia</taxon>
        <taxon>Eubacteriales</taxon>
        <taxon>Syntrophomonadaceae</taxon>
        <taxon>Candidatus Syntrophocurvum</taxon>
    </lineage>
</organism>
<dbReference type="GO" id="GO:0016787">
    <property type="term" value="F:hydrolase activity"/>
    <property type="evidence" value="ECO:0007669"/>
    <property type="project" value="UniProtKB-KW"/>
</dbReference>
<evidence type="ECO:0000256" key="2">
    <source>
        <dbReference type="ARBA" id="ARBA00022679"/>
    </source>
</evidence>
<dbReference type="RefSeq" id="WP_156203597.1">
    <property type="nucleotide sequence ID" value="NZ_CP046457.1"/>
</dbReference>
<comment type="similarity">
    <text evidence="3">Belongs to the glycosyl hydrolase 130 family.</text>
</comment>
<dbReference type="InterPro" id="IPR007184">
    <property type="entry name" value="Mannoside_phosphorylase"/>
</dbReference>
<dbReference type="AlphaFoldDB" id="A0A6I6DF38"/>
<dbReference type="Proteomes" id="UP000426444">
    <property type="component" value="Chromosome"/>
</dbReference>
<gene>
    <name evidence="4" type="ORF">SYNTR_1134</name>
</gene>
<evidence type="ECO:0000256" key="1">
    <source>
        <dbReference type="ARBA" id="ARBA00022676"/>
    </source>
</evidence>
<evidence type="ECO:0000313" key="5">
    <source>
        <dbReference type="Proteomes" id="UP000426444"/>
    </source>
</evidence>